<protein>
    <submittedName>
        <fullName evidence="2">Uncharacterized protein</fullName>
    </submittedName>
</protein>
<sequence length="188" mass="20953">MEVGGTCQESSGEVQEIRGTNAYKETYPKKNPEEEGGVGRRGIKFYNSKAEIFTLRAQQLDPSILVPTYKEIERDQLTETTHISIVVAKSDGTKKGDDTDSYDTFLLNQEDLGTSLGPESHKEILKGMISVNVDVDDNDDDQQNVDALIMKKKMGSSEIRDAKMQTSIFTSLDPLGLTCLWIRKQSLN</sequence>
<keyword evidence="3" id="KW-1185">Reference proteome</keyword>
<evidence type="ECO:0000256" key="1">
    <source>
        <dbReference type="SAM" id="MobiDB-lite"/>
    </source>
</evidence>
<organism evidence="2 3">
    <name type="scientific">Tanacetum coccineum</name>
    <dbReference type="NCBI Taxonomy" id="301880"/>
    <lineage>
        <taxon>Eukaryota</taxon>
        <taxon>Viridiplantae</taxon>
        <taxon>Streptophyta</taxon>
        <taxon>Embryophyta</taxon>
        <taxon>Tracheophyta</taxon>
        <taxon>Spermatophyta</taxon>
        <taxon>Magnoliopsida</taxon>
        <taxon>eudicotyledons</taxon>
        <taxon>Gunneridae</taxon>
        <taxon>Pentapetalae</taxon>
        <taxon>asterids</taxon>
        <taxon>campanulids</taxon>
        <taxon>Asterales</taxon>
        <taxon>Asteraceae</taxon>
        <taxon>Asteroideae</taxon>
        <taxon>Anthemideae</taxon>
        <taxon>Anthemidinae</taxon>
        <taxon>Tanacetum</taxon>
    </lineage>
</organism>
<comment type="caution">
    <text evidence="2">The sequence shown here is derived from an EMBL/GenBank/DDBJ whole genome shotgun (WGS) entry which is preliminary data.</text>
</comment>
<name>A0ABQ5GFN2_9ASTR</name>
<proteinExistence type="predicted"/>
<evidence type="ECO:0000313" key="3">
    <source>
        <dbReference type="Proteomes" id="UP001151760"/>
    </source>
</evidence>
<dbReference type="EMBL" id="BQNB010018381">
    <property type="protein sequence ID" value="GJT73767.1"/>
    <property type="molecule type" value="Genomic_DNA"/>
</dbReference>
<dbReference type="Proteomes" id="UP001151760">
    <property type="component" value="Unassembled WGS sequence"/>
</dbReference>
<accession>A0ABQ5GFN2</accession>
<reference evidence="2" key="1">
    <citation type="journal article" date="2022" name="Int. J. Mol. Sci.">
        <title>Draft Genome of Tanacetum Coccineum: Genomic Comparison of Closely Related Tanacetum-Family Plants.</title>
        <authorList>
            <person name="Yamashiro T."/>
            <person name="Shiraishi A."/>
            <person name="Nakayama K."/>
            <person name="Satake H."/>
        </authorList>
    </citation>
    <scope>NUCLEOTIDE SEQUENCE</scope>
</reference>
<feature type="region of interest" description="Disordered" evidence="1">
    <location>
        <begin position="1"/>
        <end position="37"/>
    </location>
</feature>
<gene>
    <name evidence="2" type="ORF">Tco_1033053</name>
</gene>
<evidence type="ECO:0000313" key="2">
    <source>
        <dbReference type="EMBL" id="GJT73767.1"/>
    </source>
</evidence>
<reference evidence="2" key="2">
    <citation type="submission" date="2022-01" db="EMBL/GenBank/DDBJ databases">
        <authorList>
            <person name="Yamashiro T."/>
            <person name="Shiraishi A."/>
            <person name="Satake H."/>
            <person name="Nakayama K."/>
        </authorList>
    </citation>
    <scope>NUCLEOTIDE SEQUENCE</scope>
</reference>